<reference evidence="1" key="1">
    <citation type="submission" date="2022-09" db="EMBL/GenBank/DDBJ databases">
        <title>Interaction between co-microsymbionts with complementary sets of symbiotic genes in legume-rhizobium systems.</title>
        <authorList>
            <person name="Safronova V."/>
            <person name="Sazanova A."/>
            <person name="Afonin A."/>
            <person name="Chirak E."/>
        </authorList>
    </citation>
    <scope>NUCLEOTIDE SEQUENCE</scope>
    <source>
        <strain evidence="1">A18/3m</strain>
    </source>
</reference>
<name>A0ACD4CYT8_9HYPH</name>
<dbReference type="Proteomes" id="UP001061991">
    <property type="component" value="Plasmid p_unnamed1"/>
</dbReference>
<evidence type="ECO:0000313" key="1">
    <source>
        <dbReference type="EMBL" id="UXN58694.1"/>
    </source>
</evidence>
<geneLocation type="plasmid" evidence="1 2">
    <name>p_unnamed1</name>
</geneLocation>
<proteinExistence type="predicted"/>
<protein>
    <submittedName>
        <fullName evidence="1">2-dehydropantoate 2-reductase</fullName>
    </submittedName>
</protein>
<organism evidence="1 2">
    <name type="scientific">Phyllobacterium zundukense</name>
    <dbReference type="NCBI Taxonomy" id="1867719"/>
    <lineage>
        <taxon>Bacteria</taxon>
        <taxon>Pseudomonadati</taxon>
        <taxon>Pseudomonadota</taxon>
        <taxon>Alphaproteobacteria</taxon>
        <taxon>Hyphomicrobiales</taxon>
        <taxon>Phyllobacteriaceae</taxon>
        <taxon>Phyllobacterium</taxon>
    </lineage>
</organism>
<keyword evidence="1" id="KW-0614">Plasmid</keyword>
<sequence length="312" mass="32964">MRIAILGAGAVGGYFGARLAAGGADVTFVARGAHLAAIQRDGLRVISQRGDVHLPAVKAVDDISKVGEVDLVIVAVKLWDTEQVAVTLKPLAEHGAAILSLQNGVHKDEVLRKHVPPDAVIGGLCYIAAVIAEPGTIRHDGTMQRIIFGEYDGTRSTRVDAFYQACIAGGIDADISNAIERLIWEKYVFLVGLSATTSAIRQTIGPIRENPAARALLFDIMNETVAVGRAKGVPLAPDFAEDRLTFCDTLPVSMTSSMHHDLDHGKRMELPWLSGGVAALGEELGIPTPMNRAVASILSIYAAGNTAVSASD</sequence>
<evidence type="ECO:0000313" key="2">
    <source>
        <dbReference type="Proteomes" id="UP001061991"/>
    </source>
</evidence>
<gene>
    <name evidence="1" type="ORF">N8E88_12000</name>
</gene>
<dbReference type="EMBL" id="CP104972">
    <property type="protein sequence ID" value="UXN58694.1"/>
    <property type="molecule type" value="Genomic_DNA"/>
</dbReference>
<accession>A0ACD4CYT8</accession>
<keyword evidence="2" id="KW-1185">Reference proteome</keyword>